<keyword evidence="3" id="KW-1185">Reference proteome</keyword>
<evidence type="ECO:0000313" key="3">
    <source>
        <dbReference type="Proteomes" id="UP001341281"/>
    </source>
</evidence>
<feature type="compositionally biased region" description="Pro residues" evidence="1">
    <location>
        <begin position="123"/>
        <end position="137"/>
    </location>
</feature>
<reference evidence="2 3" key="1">
    <citation type="submission" date="2024-02" db="EMBL/GenBank/DDBJ databases">
        <title>High-quality chromosome-scale genome assembly of Pensacola bahiagrass (Paspalum notatum Flugge var. saurae).</title>
        <authorList>
            <person name="Vega J.M."/>
            <person name="Podio M."/>
            <person name="Orjuela J."/>
            <person name="Siena L.A."/>
            <person name="Pessino S.C."/>
            <person name="Combes M.C."/>
            <person name="Mariac C."/>
            <person name="Albertini E."/>
            <person name="Pupilli F."/>
            <person name="Ortiz J.P.A."/>
            <person name="Leblanc O."/>
        </authorList>
    </citation>
    <scope>NUCLEOTIDE SEQUENCE [LARGE SCALE GENOMIC DNA]</scope>
    <source>
        <strain evidence="2">R1</strain>
        <tissue evidence="2">Leaf</tissue>
    </source>
</reference>
<dbReference type="EMBL" id="CP144754">
    <property type="protein sequence ID" value="WVZ96609.1"/>
    <property type="molecule type" value="Genomic_DNA"/>
</dbReference>
<dbReference type="Proteomes" id="UP001341281">
    <property type="component" value="Chromosome 10"/>
</dbReference>
<dbReference type="AlphaFoldDB" id="A0AAQ3UWJ1"/>
<accession>A0AAQ3UWJ1</accession>
<protein>
    <submittedName>
        <fullName evidence="2">Uncharacterized protein</fullName>
    </submittedName>
</protein>
<organism evidence="2 3">
    <name type="scientific">Paspalum notatum var. saurae</name>
    <dbReference type="NCBI Taxonomy" id="547442"/>
    <lineage>
        <taxon>Eukaryota</taxon>
        <taxon>Viridiplantae</taxon>
        <taxon>Streptophyta</taxon>
        <taxon>Embryophyta</taxon>
        <taxon>Tracheophyta</taxon>
        <taxon>Spermatophyta</taxon>
        <taxon>Magnoliopsida</taxon>
        <taxon>Liliopsida</taxon>
        <taxon>Poales</taxon>
        <taxon>Poaceae</taxon>
        <taxon>PACMAD clade</taxon>
        <taxon>Panicoideae</taxon>
        <taxon>Andropogonodae</taxon>
        <taxon>Paspaleae</taxon>
        <taxon>Paspalinae</taxon>
        <taxon>Paspalum</taxon>
    </lineage>
</organism>
<sequence>MEEVLSLRNDKNRLREVLSWVYARQPQLEMIIESTKRAEGETSGVGFGECSTSGEKSALIKVKTAPTQPRETVDGVYHEPPKADPKKQYWTPKPSKAKVDKIVEEEFKPKGKKLVRQPEAPKATPPKPKSQPNPVPRRPVYHCEFCQRNGHLEEFCFRRKQVERQERG</sequence>
<evidence type="ECO:0000256" key="1">
    <source>
        <dbReference type="SAM" id="MobiDB-lite"/>
    </source>
</evidence>
<feature type="compositionally biased region" description="Basic and acidic residues" evidence="1">
    <location>
        <begin position="71"/>
        <end position="87"/>
    </location>
</feature>
<gene>
    <name evidence="2" type="ORF">U9M48_042225</name>
</gene>
<evidence type="ECO:0000313" key="2">
    <source>
        <dbReference type="EMBL" id="WVZ96609.1"/>
    </source>
</evidence>
<feature type="compositionally biased region" description="Basic and acidic residues" evidence="1">
    <location>
        <begin position="97"/>
        <end position="109"/>
    </location>
</feature>
<feature type="region of interest" description="Disordered" evidence="1">
    <location>
        <begin position="58"/>
        <end position="139"/>
    </location>
</feature>
<proteinExistence type="predicted"/>
<name>A0AAQ3UWJ1_PASNO</name>